<dbReference type="GO" id="GO:0005524">
    <property type="term" value="F:ATP binding"/>
    <property type="evidence" value="ECO:0007669"/>
    <property type="project" value="InterPro"/>
</dbReference>
<feature type="domain" description="Protein kinase" evidence="1">
    <location>
        <begin position="91"/>
        <end position="392"/>
    </location>
</feature>
<accession>A0A168E3Y2</accession>
<dbReference type="STRING" id="1081109.A0A168E3Y2"/>
<keyword evidence="3" id="KW-1185">Reference proteome</keyword>
<dbReference type="SUPFAM" id="SSF56112">
    <property type="entry name" value="Protein kinase-like (PK-like)"/>
    <property type="match status" value="1"/>
</dbReference>
<evidence type="ECO:0000313" key="3">
    <source>
        <dbReference type="Proteomes" id="UP000078544"/>
    </source>
</evidence>
<proteinExistence type="predicted"/>
<dbReference type="InterPro" id="IPR011009">
    <property type="entry name" value="Kinase-like_dom_sf"/>
</dbReference>
<dbReference type="Gene3D" id="1.10.510.10">
    <property type="entry name" value="Transferase(Phosphotransferase) domain 1"/>
    <property type="match status" value="1"/>
</dbReference>
<dbReference type="SMART" id="SM00220">
    <property type="entry name" value="S_TKc"/>
    <property type="match status" value="1"/>
</dbReference>
<reference evidence="2 3" key="1">
    <citation type="journal article" date="2016" name="Genome Biol. Evol.">
        <title>Divergent and convergent evolution of fungal pathogenicity.</title>
        <authorList>
            <person name="Shang Y."/>
            <person name="Xiao G."/>
            <person name="Zheng P."/>
            <person name="Cen K."/>
            <person name="Zhan S."/>
            <person name="Wang C."/>
        </authorList>
    </citation>
    <scope>NUCLEOTIDE SEQUENCE [LARGE SCALE GENOMIC DNA]</scope>
    <source>
        <strain evidence="2 3">RCEF 2490</strain>
    </source>
</reference>
<organism evidence="2 3">
    <name type="scientific">Moelleriella libera RCEF 2490</name>
    <dbReference type="NCBI Taxonomy" id="1081109"/>
    <lineage>
        <taxon>Eukaryota</taxon>
        <taxon>Fungi</taxon>
        <taxon>Dikarya</taxon>
        <taxon>Ascomycota</taxon>
        <taxon>Pezizomycotina</taxon>
        <taxon>Sordariomycetes</taxon>
        <taxon>Hypocreomycetidae</taxon>
        <taxon>Hypocreales</taxon>
        <taxon>Clavicipitaceae</taxon>
        <taxon>Moelleriella</taxon>
    </lineage>
</organism>
<dbReference type="EMBL" id="AZGY01000005">
    <property type="protein sequence ID" value="KZZ98389.1"/>
    <property type="molecule type" value="Genomic_DNA"/>
</dbReference>
<gene>
    <name evidence="2" type="ORF">AAL_02907</name>
</gene>
<dbReference type="OrthoDB" id="4062651at2759"/>
<dbReference type="GO" id="GO:0004672">
    <property type="term" value="F:protein kinase activity"/>
    <property type="evidence" value="ECO:0007669"/>
    <property type="project" value="InterPro"/>
</dbReference>
<sequence>MIDPNDRFFASSGAIHPGGPSTWHIIDWDQRRLVSVTMDEELESEDPVLEQLYKHIDNLPPNVYEIRVSPNGDLISTSTDPKDDETRCAFYPPLESIQRPEGVEVVSRSSLEELVFKYYFLFQHMSFAWHEMNLWMRLPKHPHIVPFMNIVVDELEGRFVGFTTKYIPGGTLEENKSRPFKLRWLRQLMNVVDELNLNLGIAHQDIATRNLVIDETTDSLLLFDFDFSARIGTPAYSEARNDIKGVFFTIYEIITRNDSLRAVRHEDQDISIIEREDWMKHPDVLLDHPVSAYRQVGDEWREQRRNGKQITAYTDAPHFLDWPPLPDPPLSEVETHYIGKTVKELKKLYDWSRTTLQEEGKPILNWQRPPQKWAKREGLARMEGEGFPSAAR</sequence>
<comment type="caution">
    <text evidence="2">The sequence shown here is derived from an EMBL/GenBank/DDBJ whole genome shotgun (WGS) entry which is preliminary data.</text>
</comment>
<keyword evidence="2" id="KW-0808">Transferase</keyword>
<dbReference type="AlphaFoldDB" id="A0A168E3Y2"/>
<dbReference type="PROSITE" id="PS50011">
    <property type="entry name" value="PROTEIN_KINASE_DOM"/>
    <property type="match status" value="1"/>
</dbReference>
<keyword evidence="2" id="KW-0418">Kinase</keyword>
<dbReference type="InterPro" id="IPR000719">
    <property type="entry name" value="Prot_kinase_dom"/>
</dbReference>
<protein>
    <submittedName>
        <fullName evidence="2">Protein kinase-like domain protein</fullName>
    </submittedName>
</protein>
<evidence type="ECO:0000259" key="1">
    <source>
        <dbReference type="PROSITE" id="PS50011"/>
    </source>
</evidence>
<evidence type="ECO:0000313" key="2">
    <source>
        <dbReference type="EMBL" id="KZZ98389.1"/>
    </source>
</evidence>
<name>A0A168E3Y2_9HYPO</name>
<dbReference type="Proteomes" id="UP000078544">
    <property type="component" value="Unassembled WGS sequence"/>
</dbReference>